<sequence length="81" mass="8614">MADFYFPQRGIFAVGRVFVKPSTEIAASPDFSSSIDGMDVKEVLLPGVGLRYEFASHEGDRIGIIAGAAATSRSSYTARGP</sequence>
<feature type="domain" description="Potassium/proton antiporter subunit KhtT-like N-terminal" evidence="1">
    <location>
        <begin position="38"/>
        <end position="66"/>
    </location>
</feature>
<dbReference type="AlphaFoldDB" id="X7YLR2"/>
<dbReference type="Pfam" id="PF25991">
    <property type="entry name" value="KhtT_N"/>
    <property type="match status" value="1"/>
</dbReference>
<evidence type="ECO:0000259" key="1">
    <source>
        <dbReference type="Pfam" id="PF25991"/>
    </source>
</evidence>
<organism evidence="2">
    <name type="scientific">Mycobacterium xenopi 4042</name>
    <dbReference type="NCBI Taxonomy" id="1299334"/>
    <lineage>
        <taxon>Bacteria</taxon>
        <taxon>Bacillati</taxon>
        <taxon>Actinomycetota</taxon>
        <taxon>Actinomycetes</taxon>
        <taxon>Mycobacteriales</taxon>
        <taxon>Mycobacteriaceae</taxon>
        <taxon>Mycobacterium</taxon>
    </lineage>
</organism>
<dbReference type="InterPro" id="IPR058776">
    <property type="entry name" value="KhtT-like_N"/>
</dbReference>
<evidence type="ECO:0000313" key="2">
    <source>
        <dbReference type="EMBL" id="EUA07285.1"/>
    </source>
</evidence>
<proteinExistence type="predicted"/>
<accession>X7YLR2</accession>
<dbReference type="EMBL" id="JAOB01000093">
    <property type="protein sequence ID" value="EUA07285.1"/>
    <property type="molecule type" value="Genomic_DNA"/>
</dbReference>
<reference evidence="2" key="1">
    <citation type="submission" date="2014-01" db="EMBL/GenBank/DDBJ databases">
        <authorList>
            <person name="Brown-Elliot B."/>
            <person name="Wallace R."/>
            <person name="Lenaerts A."/>
            <person name="Ordway D."/>
            <person name="DeGroote M.A."/>
            <person name="Parker T."/>
            <person name="Sizemore C."/>
            <person name="Tallon L.J."/>
            <person name="Sadzewicz L.K."/>
            <person name="Sengamalay N."/>
            <person name="Fraser C.M."/>
            <person name="Hine E."/>
            <person name="Shefchek K.A."/>
            <person name="Das S.P."/>
            <person name="Tettelin H."/>
        </authorList>
    </citation>
    <scope>NUCLEOTIDE SEQUENCE [LARGE SCALE GENOMIC DNA]</scope>
    <source>
        <strain evidence="2">4042</strain>
    </source>
</reference>
<comment type="caution">
    <text evidence="2">The sequence shown here is derived from an EMBL/GenBank/DDBJ whole genome shotgun (WGS) entry which is preliminary data.</text>
</comment>
<protein>
    <recommendedName>
        <fullName evidence="1">Potassium/proton antiporter subunit KhtT-like N-terminal domain-containing protein</fullName>
    </recommendedName>
</protein>
<name>X7YLR2_MYCXE</name>
<dbReference type="PATRIC" id="fig|1299334.3.peg.9800"/>
<gene>
    <name evidence="2" type="ORF">I553_0210</name>
</gene>